<dbReference type="AlphaFoldDB" id="A0A7T3DFP5"/>
<dbReference type="SUPFAM" id="SSF53383">
    <property type="entry name" value="PLP-dependent transferases"/>
    <property type="match status" value="1"/>
</dbReference>
<dbReference type="SUPFAM" id="SSF46785">
    <property type="entry name" value="Winged helix' DNA-binding domain"/>
    <property type="match status" value="1"/>
</dbReference>
<dbReference type="CDD" id="cd00609">
    <property type="entry name" value="AAT_like"/>
    <property type="match status" value="1"/>
</dbReference>
<dbReference type="InterPro" id="IPR036390">
    <property type="entry name" value="WH_DNA-bd_sf"/>
</dbReference>
<keyword evidence="3" id="KW-0805">Transcription regulation</keyword>
<protein>
    <submittedName>
        <fullName evidence="7">PLP-dependent aminotransferase family protein</fullName>
    </submittedName>
</protein>
<dbReference type="Pfam" id="PF00155">
    <property type="entry name" value="Aminotran_1_2"/>
    <property type="match status" value="1"/>
</dbReference>
<dbReference type="Gene3D" id="1.10.10.10">
    <property type="entry name" value="Winged helix-like DNA-binding domain superfamily/Winged helix DNA-binding domain"/>
    <property type="match status" value="1"/>
</dbReference>
<dbReference type="InterPro" id="IPR004839">
    <property type="entry name" value="Aminotransferase_I/II_large"/>
</dbReference>
<evidence type="ECO:0000313" key="7">
    <source>
        <dbReference type="EMBL" id="QPS82549.1"/>
    </source>
</evidence>
<evidence type="ECO:0000256" key="2">
    <source>
        <dbReference type="ARBA" id="ARBA00022898"/>
    </source>
</evidence>
<keyword evidence="7" id="KW-0808">Transferase</keyword>
<feature type="domain" description="HTH gntR-type" evidence="6">
    <location>
        <begin position="22"/>
        <end position="90"/>
    </location>
</feature>
<dbReference type="InterPro" id="IPR015424">
    <property type="entry name" value="PyrdxlP-dep_Trfase"/>
</dbReference>
<dbReference type="InterPro" id="IPR000524">
    <property type="entry name" value="Tscrpt_reg_HTH_GntR"/>
</dbReference>
<accession>A0A7T3DFP5</accession>
<dbReference type="GO" id="GO:0003700">
    <property type="term" value="F:DNA-binding transcription factor activity"/>
    <property type="evidence" value="ECO:0007669"/>
    <property type="project" value="InterPro"/>
</dbReference>
<evidence type="ECO:0000256" key="3">
    <source>
        <dbReference type="ARBA" id="ARBA00023015"/>
    </source>
</evidence>
<dbReference type="GO" id="GO:0003677">
    <property type="term" value="F:DNA binding"/>
    <property type="evidence" value="ECO:0007669"/>
    <property type="project" value="UniProtKB-KW"/>
</dbReference>
<dbReference type="PANTHER" id="PTHR46577">
    <property type="entry name" value="HTH-TYPE TRANSCRIPTIONAL REGULATORY PROTEIN GABR"/>
    <property type="match status" value="1"/>
</dbReference>
<keyword evidence="7" id="KW-0032">Aminotransferase</keyword>
<dbReference type="PRINTS" id="PR00035">
    <property type="entry name" value="HTHGNTR"/>
</dbReference>
<dbReference type="KEGG" id="dla:I6G47_05570"/>
<keyword evidence="5" id="KW-0804">Transcription</keyword>
<dbReference type="EMBL" id="CP065748">
    <property type="protein sequence ID" value="QPS82549.1"/>
    <property type="molecule type" value="Genomic_DNA"/>
</dbReference>
<gene>
    <name evidence="7" type="ORF">I6G47_05570</name>
</gene>
<dbReference type="GO" id="GO:0030170">
    <property type="term" value="F:pyridoxal phosphate binding"/>
    <property type="evidence" value="ECO:0007669"/>
    <property type="project" value="InterPro"/>
</dbReference>
<dbReference type="InterPro" id="IPR051446">
    <property type="entry name" value="HTH_trans_reg/aminotransferase"/>
</dbReference>
<evidence type="ECO:0000256" key="4">
    <source>
        <dbReference type="ARBA" id="ARBA00023125"/>
    </source>
</evidence>
<keyword evidence="4" id="KW-0238">DNA-binding</keyword>
<sequence>MSKTFELETLKIRMGDADLRQLDLHQRVQRAMRALILDGALLPGLKLPATRSLADSLGIARDTVENAYTQLHRDGFIVRRQGSGSYVSETIGTELRGRAARRGRLPEHERSAHAAGAVGAVGAVGAIRAGAGLSRRGQAIVDGGGIADQQTIRAFATGLPETRTFPTDVWERLQRQALKDYRASVLLHGDPQGAEPLRKAIATYLNLERGAKVDAGQIVVLSSTRQALFLCAQLLVDAGRPILLENPGYFGARKAFESAEAKVLPIDVDAQGIRTDLLHADRSGATCVYVTPSHQYPTGVTMQLERRLDLIRWAFERGRWIIEDDYDSEFHYDGMPTACVQGLDKHARTIYIGTFGKTLYPGLRMGYMALPQELVRAFVQARSIMDGHTPQIQQLTLARFMEDGHYNSHVRAMRKLYAGRREVILESIGRHLAGIVTAPRPQGGMQVPCLLEPGWSEEDTIRRAAAAGVLLQGLSRLYAGEQRQAGWLLGYASLTAYEIEAAVLRLANALRKP</sequence>
<dbReference type="Proteomes" id="UP000595064">
    <property type="component" value="Chromosome"/>
</dbReference>
<evidence type="ECO:0000256" key="1">
    <source>
        <dbReference type="ARBA" id="ARBA00005384"/>
    </source>
</evidence>
<proteinExistence type="inferred from homology"/>
<evidence type="ECO:0000259" key="6">
    <source>
        <dbReference type="PROSITE" id="PS50949"/>
    </source>
</evidence>
<reference evidence="7 8" key="1">
    <citation type="submission" date="2020-12" db="EMBL/GenBank/DDBJ databases">
        <title>FDA dAtabase for Regulatory Grade micrObial Sequences (FDA-ARGOS): Supporting development and validation of Infectious Disease Dx tests.</title>
        <authorList>
            <person name="Sproer C."/>
            <person name="Gronow S."/>
            <person name="Severitt S."/>
            <person name="Schroder I."/>
            <person name="Tallon L."/>
            <person name="Sadzewicz L."/>
            <person name="Zhao X."/>
            <person name="Boylan J."/>
            <person name="Ott S."/>
            <person name="Bowen H."/>
            <person name="Vavikolanu K."/>
            <person name="Mehta A."/>
            <person name="Aluvathingal J."/>
            <person name="Nadendla S."/>
            <person name="Lowell S."/>
            <person name="Myers T."/>
            <person name="Yan Y."/>
            <person name="Sichtig H."/>
        </authorList>
    </citation>
    <scope>NUCLEOTIDE SEQUENCE [LARGE SCALE GENOMIC DNA]</scope>
    <source>
        <strain evidence="7 8">FDAARGOS_890</strain>
    </source>
</reference>
<dbReference type="CDD" id="cd07377">
    <property type="entry name" value="WHTH_GntR"/>
    <property type="match status" value="1"/>
</dbReference>
<name>A0A7T3DFP5_9BURK</name>
<evidence type="ECO:0000256" key="5">
    <source>
        <dbReference type="ARBA" id="ARBA00023163"/>
    </source>
</evidence>
<organism evidence="7 8">
    <name type="scientific">Delftia lacustris</name>
    <dbReference type="NCBI Taxonomy" id="558537"/>
    <lineage>
        <taxon>Bacteria</taxon>
        <taxon>Pseudomonadati</taxon>
        <taxon>Pseudomonadota</taxon>
        <taxon>Betaproteobacteria</taxon>
        <taxon>Burkholderiales</taxon>
        <taxon>Comamonadaceae</taxon>
        <taxon>Delftia</taxon>
    </lineage>
</organism>
<keyword evidence="8" id="KW-1185">Reference proteome</keyword>
<evidence type="ECO:0000313" key="8">
    <source>
        <dbReference type="Proteomes" id="UP000595064"/>
    </source>
</evidence>
<dbReference type="SMART" id="SM00345">
    <property type="entry name" value="HTH_GNTR"/>
    <property type="match status" value="1"/>
</dbReference>
<dbReference type="RefSeq" id="WP_016453460.1">
    <property type="nucleotide sequence ID" value="NZ_CP065748.1"/>
</dbReference>
<dbReference type="PANTHER" id="PTHR46577:SF1">
    <property type="entry name" value="HTH-TYPE TRANSCRIPTIONAL REGULATORY PROTEIN GABR"/>
    <property type="match status" value="1"/>
</dbReference>
<dbReference type="GO" id="GO:0008483">
    <property type="term" value="F:transaminase activity"/>
    <property type="evidence" value="ECO:0007669"/>
    <property type="project" value="UniProtKB-KW"/>
</dbReference>
<dbReference type="InterPro" id="IPR036388">
    <property type="entry name" value="WH-like_DNA-bd_sf"/>
</dbReference>
<dbReference type="Gene3D" id="3.40.640.10">
    <property type="entry name" value="Type I PLP-dependent aspartate aminotransferase-like (Major domain)"/>
    <property type="match status" value="1"/>
</dbReference>
<dbReference type="InterPro" id="IPR015421">
    <property type="entry name" value="PyrdxlP-dep_Trfase_major"/>
</dbReference>
<comment type="similarity">
    <text evidence="1">In the C-terminal section; belongs to the class-I pyridoxal-phosphate-dependent aminotransferase family.</text>
</comment>
<dbReference type="PROSITE" id="PS50949">
    <property type="entry name" value="HTH_GNTR"/>
    <property type="match status" value="1"/>
</dbReference>
<dbReference type="Pfam" id="PF00392">
    <property type="entry name" value="GntR"/>
    <property type="match status" value="1"/>
</dbReference>
<keyword evidence="2" id="KW-0663">Pyridoxal phosphate</keyword>